<gene>
    <name evidence="3" type="ORF">BSU04_27530</name>
</gene>
<keyword evidence="2" id="KW-0812">Transmembrane</keyword>
<dbReference type="Pfam" id="PF06912">
    <property type="entry name" value="DUF1275"/>
    <property type="match status" value="1"/>
</dbReference>
<evidence type="ECO:0000256" key="1">
    <source>
        <dbReference type="SAM" id="MobiDB-lite"/>
    </source>
</evidence>
<keyword evidence="2" id="KW-0472">Membrane</keyword>
<reference evidence="4" key="1">
    <citation type="submission" date="2017-01" db="EMBL/GenBank/DDBJ databases">
        <title>Genome Analysis of Deinococcus marmoris KOPRI26562.</title>
        <authorList>
            <person name="Kim J.H."/>
            <person name="Oh H.-M."/>
        </authorList>
    </citation>
    <scope>NUCLEOTIDE SEQUENCE [LARGE SCALE GENOMIC DNA]</scope>
    <source>
        <strain evidence="4">PAMC 26633</strain>
    </source>
</reference>
<comment type="caution">
    <text evidence="3">The sequence shown here is derived from an EMBL/GenBank/DDBJ whole genome shotgun (WGS) entry which is preliminary data.</text>
</comment>
<dbReference type="AlphaFoldDB" id="A0A226WX09"/>
<feature type="transmembrane region" description="Helical" evidence="2">
    <location>
        <begin position="9"/>
        <end position="31"/>
    </location>
</feature>
<evidence type="ECO:0000256" key="2">
    <source>
        <dbReference type="SAM" id="Phobius"/>
    </source>
</evidence>
<proteinExistence type="predicted"/>
<evidence type="ECO:0000313" key="4">
    <source>
        <dbReference type="Proteomes" id="UP000214720"/>
    </source>
</evidence>
<name>A0A226WX09_CABSO</name>
<protein>
    <recommendedName>
        <fullName evidence="5">DUF1275 domain-containing protein</fullName>
    </recommendedName>
</protein>
<dbReference type="Proteomes" id="UP000214720">
    <property type="component" value="Unassembled WGS sequence"/>
</dbReference>
<accession>A0A226WX09</accession>
<keyword evidence="2" id="KW-1133">Transmembrane helix</keyword>
<dbReference type="EMBL" id="MTHB01000184">
    <property type="protein sequence ID" value="OXC75330.1"/>
    <property type="molecule type" value="Genomic_DNA"/>
</dbReference>
<dbReference type="InterPro" id="IPR010699">
    <property type="entry name" value="DUF1275"/>
</dbReference>
<evidence type="ECO:0000313" key="3">
    <source>
        <dbReference type="EMBL" id="OXC75330.1"/>
    </source>
</evidence>
<feature type="region of interest" description="Disordered" evidence="1">
    <location>
        <begin position="125"/>
        <end position="145"/>
    </location>
</feature>
<evidence type="ECO:0008006" key="5">
    <source>
        <dbReference type="Google" id="ProtNLM"/>
    </source>
</evidence>
<sequence>MTSPQEDTLLALIAGFVDTLGFVALFGLFTAHVTGNLVLIGADLAGYGTGVLVKLLAQCLHPRHCAKQPGGQERASPARCAGGSHAVFVADGSARSIPRGGTAGRADHYCRLAVGAGYRRARRDRDGSAERACPTRQTGGNLDHRDDRKRYAGRARWHRPEVRRQLRTCRKARCPRTLHGEVARVARLCDRCNWRRALPCARVAMGPPVAARAAAFYGLARGQAINDNHTLT</sequence>
<organism evidence="3 4">
    <name type="scientific">Caballeronia sordidicola</name>
    <name type="common">Burkholderia sordidicola</name>
    <dbReference type="NCBI Taxonomy" id="196367"/>
    <lineage>
        <taxon>Bacteria</taxon>
        <taxon>Pseudomonadati</taxon>
        <taxon>Pseudomonadota</taxon>
        <taxon>Betaproteobacteria</taxon>
        <taxon>Burkholderiales</taxon>
        <taxon>Burkholderiaceae</taxon>
        <taxon>Caballeronia</taxon>
    </lineage>
</organism>